<dbReference type="EMBL" id="AUZM01000001">
    <property type="protein sequence ID" value="ERT09870.1"/>
    <property type="molecule type" value="Genomic_DNA"/>
</dbReference>
<evidence type="ECO:0000313" key="6">
    <source>
        <dbReference type="Proteomes" id="UP000017127"/>
    </source>
</evidence>
<dbReference type="Pfam" id="PF00353">
    <property type="entry name" value="HemolysinCabind"/>
    <property type="match status" value="3"/>
</dbReference>
<dbReference type="PRINTS" id="PR00313">
    <property type="entry name" value="CABNDNGRPT"/>
</dbReference>
<evidence type="ECO:0000256" key="2">
    <source>
        <dbReference type="ARBA" id="ARBA00010701"/>
    </source>
</evidence>
<keyword evidence="6" id="KW-1185">Reference proteome</keyword>
<dbReference type="OrthoDB" id="436909at2"/>
<dbReference type="GO" id="GO:0005509">
    <property type="term" value="F:calcium ion binding"/>
    <property type="evidence" value="ECO:0007669"/>
    <property type="project" value="InterPro"/>
</dbReference>
<dbReference type="RefSeq" id="WP_023063932.1">
    <property type="nucleotide sequence ID" value="NZ_AUZM01000001.1"/>
</dbReference>
<dbReference type="SUPFAM" id="SSF53474">
    <property type="entry name" value="alpha/beta-Hydrolases"/>
    <property type="match status" value="1"/>
</dbReference>
<dbReference type="PANTHER" id="PTHR11610">
    <property type="entry name" value="LIPASE"/>
    <property type="match status" value="1"/>
</dbReference>
<dbReference type="PROSITE" id="PS00330">
    <property type="entry name" value="HEMOLYSIN_CALCIUM"/>
    <property type="match status" value="1"/>
</dbReference>
<dbReference type="Gene3D" id="2.150.10.10">
    <property type="entry name" value="Serralysin-like metalloprotease, C-terminal"/>
    <property type="match status" value="2"/>
</dbReference>
<protein>
    <submittedName>
        <fullName evidence="5">Hemolysin-type calcium-binding repeat family protein</fullName>
    </submittedName>
</protein>
<dbReference type="Proteomes" id="UP000017127">
    <property type="component" value="Unassembled WGS sequence"/>
</dbReference>
<reference evidence="5 6" key="1">
    <citation type="journal article" date="2013" name="Front. Microbiol.">
        <title>Comparative genomic analyses of the cyanobacterium, Lyngbya aestuarii BL J, a powerful hydrogen producer.</title>
        <authorList>
            <person name="Kothari A."/>
            <person name="Vaughn M."/>
            <person name="Garcia-Pichel F."/>
        </authorList>
    </citation>
    <scope>NUCLEOTIDE SEQUENCE [LARGE SCALE GENOMIC DNA]</scope>
    <source>
        <strain evidence="5 6">BL J</strain>
    </source>
</reference>
<comment type="subcellular location">
    <subcellularLocation>
        <location evidence="1">Secreted</location>
    </subcellularLocation>
</comment>
<gene>
    <name evidence="5" type="ORF">M595_0106</name>
</gene>
<evidence type="ECO:0000256" key="1">
    <source>
        <dbReference type="ARBA" id="ARBA00004613"/>
    </source>
</evidence>
<dbReference type="GO" id="GO:0005615">
    <property type="term" value="C:extracellular space"/>
    <property type="evidence" value="ECO:0007669"/>
    <property type="project" value="TreeGrafter"/>
</dbReference>
<evidence type="ECO:0000313" key="5">
    <source>
        <dbReference type="EMBL" id="ERT09870.1"/>
    </source>
</evidence>
<proteinExistence type="inferred from homology"/>
<dbReference type="InterPro" id="IPR001343">
    <property type="entry name" value="Hemolysn_Ca-bd"/>
</dbReference>
<dbReference type="InterPro" id="IPR013818">
    <property type="entry name" value="Lipase"/>
</dbReference>
<sequence length="500" mass="55126">MENLTVNHPVSEWAKFYILNENKTLKELEDSDLTSGRPTYVITHGFRDNPGIPNEVESDNWMRKIATEISKQEEDANVILVSWDAGQKVTDFFNYPQQAQKTEFVGKAVQEMLYRYVSSDVIQPETITLIGHSLGAQVAGFAGQYSPDDQKIGTIIGLDPAGPGFENANFNQKTLATFQSIPERLDKGDATRVIAIHTTSNLGYENPLPVLNFDNENTLDLYLNQGEAWNQPDSNRFNDWFGAKAHGYAHRFFTQLLAGEGFNLPSDPSVSGSKNLDQLDNPFVENKSELTYPLISLNTLRQGIVTEDERANRGIVDLNTKDKKQGVFFNTDLSFQGTNNRDNLAGTNQGDELIGYAEDDLISGLSGNDVIWGGEGNDTSYGGIGDDLINGDAGRDILIGGSENDQLFGGFDDDILRGGTGFDTLQGGQGIDVFILEMNEDTDQIKDFEIGIDFIGLTDNLTFEQLSIEPILQGTQISFGEQILAVFNPVVLTQEVFIVV</sequence>
<name>U7QRX9_9CYAN</name>
<dbReference type="InterPro" id="IPR000734">
    <property type="entry name" value="TAG_lipase"/>
</dbReference>
<evidence type="ECO:0000256" key="3">
    <source>
        <dbReference type="ARBA" id="ARBA00022525"/>
    </source>
</evidence>
<comment type="similarity">
    <text evidence="2">Belongs to the AB hydrolase superfamily. Lipase family.</text>
</comment>
<evidence type="ECO:0000259" key="4">
    <source>
        <dbReference type="Pfam" id="PF00151"/>
    </source>
</evidence>
<keyword evidence="3" id="KW-0964">Secreted</keyword>
<dbReference type="InterPro" id="IPR029058">
    <property type="entry name" value="AB_hydrolase_fold"/>
</dbReference>
<comment type="caution">
    <text evidence="5">The sequence shown here is derived from an EMBL/GenBank/DDBJ whole genome shotgun (WGS) entry which is preliminary data.</text>
</comment>
<dbReference type="Gene3D" id="3.40.50.1820">
    <property type="entry name" value="alpha/beta hydrolase"/>
    <property type="match status" value="1"/>
</dbReference>
<dbReference type="AlphaFoldDB" id="U7QRX9"/>
<accession>U7QRX9</accession>
<dbReference type="InterPro" id="IPR018511">
    <property type="entry name" value="Hemolysin-typ_Ca-bd_CS"/>
</dbReference>
<dbReference type="SUPFAM" id="SSF51120">
    <property type="entry name" value="beta-Roll"/>
    <property type="match status" value="1"/>
</dbReference>
<organism evidence="5 6">
    <name type="scientific">Lyngbya aestuarii BL J</name>
    <dbReference type="NCBI Taxonomy" id="1348334"/>
    <lineage>
        <taxon>Bacteria</taxon>
        <taxon>Bacillati</taxon>
        <taxon>Cyanobacteriota</taxon>
        <taxon>Cyanophyceae</taxon>
        <taxon>Oscillatoriophycideae</taxon>
        <taxon>Oscillatoriales</taxon>
        <taxon>Microcoleaceae</taxon>
        <taxon>Lyngbya</taxon>
    </lineage>
</organism>
<dbReference type="GO" id="GO:0016042">
    <property type="term" value="P:lipid catabolic process"/>
    <property type="evidence" value="ECO:0007669"/>
    <property type="project" value="TreeGrafter"/>
</dbReference>
<dbReference type="InterPro" id="IPR011049">
    <property type="entry name" value="Serralysin-like_metalloprot_C"/>
</dbReference>
<dbReference type="Pfam" id="PF00151">
    <property type="entry name" value="Lipase"/>
    <property type="match status" value="1"/>
</dbReference>
<dbReference type="GO" id="GO:0016298">
    <property type="term" value="F:lipase activity"/>
    <property type="evidence" value="ECO:0007669"/>
    <property type="project" value="InterPro"/>
</dbReference>
<feature type="domain" description="Lipase" evidence="4">
    <location>
        <begin position="26"/>
        <end position="201"/>
    </location>
</feature>